<feature type="DNA-binding region" description="OmpR/PhoB-type" evidence="6">
    <location>
        <begin position="1"/>
        <end position="98"/>
    </location>
</feature>
<dbReference type="PATRIC" id="fig|452652.3.peg.6325"/>
<evidence type="ECO:0000256" key="1">
    <source>
        <dbReference type="ARBA" id="ARBA00005820"/>
    </source>
</evidence>
<dbReference type="InterPro" id="IPR027417">
    <property type="entry name" value="P-loop_NTPase"/>
</dbReference>
<evidence type="ECO:0000313" key="10">
    <source>
        <dbReference type="Proteomes" id="UP000007076"/>
    </source>
</evidence>
<name>E4N1N0_KITSK</name>
<dbReference type="Pfam" id="PF00486">
    <property type="entry name" value="Trans_reg_C"/>
    <property type="match status" value="1"/>
</dbReference>
<keyword evidence="10" id="KW-1185">Reference proteome</keyword>
<dbReference type="InterPro" id="IPR011990">
    <property type="entry name" value="TPR-like_helical_dom_sf"/>
</dbReference>
<dbReference type="GO" id="GO:0000160">
    <property type="term" value="P:phosphorelay signal transduction system"/>
    <property type="evidence" value="ECO:0007669"/>
    <property type="project" value="UniProtKB-KW"/>
</dbReference>
<accession>E4N1N0</accession>
<protein>
    <submittedName>
        <fullName evidence="9">Putative AfsR family transcriptional regulator</fullName>
    </submittedName>
</protein>
<feature type="region of interest" description="Disordered" evidence="7">
    <location>
        <begin position="388"/>
        <end position="407"/>
    </location>
</feature>
<evidence type="ECO:0000256" key="7">
    <source>
        <dbReference type="SAM" id="MobiDB-lite"/>
    </source>
</evidence>
<dbReference type="SMART" id="SM00862">
    <property type="entry name" value="Trans_reg_C"/>
    <property type="match status" value="1"/>
</dbReference>
<dbReference type="Pfam" id="PF13191">
    <property type="entry name" value="AAA_16"/>
    <property type="match status" value="1"/>
</dbReference>
<evidence type="ECO:0000256" key="4">
    <source>
        <dbReference type="ARBA" id="ARBA00023125"/>
    </source>
</evidence>
<dbReference type="PANTHER" id="PTHR35807:SF1">
    <property type="entry name" value="TRANSCRIPTIONAL REGULATOR REDD"/>
    <property type="match status" value="1"/>
</dbReference>
<evidence type="ECO:0000256" key="3">
    <source>
        <dbReference type="ARBA" id="ARBA00023015"/>
    </source>
</evidence>
<dbReference type="STRING" id="452652.KSE_63060"/>
<feature type="region of interest" description="Disordered" evidence="7">
    <location>
        <begin position="250"/>
        <end position="286"/>
    </location>
</feature>
<organism evidence="9 10">
    <name type="scientific">Kitasatospora setae (strain ATCC 33774 / DSM 43861 / JCM 3304 / KCC A-0304 / NBRC 14216 / KM-6054)</name>
    <name type="common">Streptomyces setae</name>
    <dbReference type="NCBI Taxonomy" id="452652"/>
    <lineage>
        <taxon>Bacteria</taxon>
        <taxon>Bacillati</taxon>
        <taxon>Actinomycetota</taxon>
        <taxon>Actinomycetes</taxon>
        <taxon>Kitasatosporales</taxon>
        <taxon>Streptomycetaceae</taxon>
        <taxon>Kitasatospora</taxon>
    </lineage>
</organism>
<dbReference type="KEGG" id="ksk:KSE_63060"/>
<feature type="domain" description="OmpR/PhoB-type" evidence="8">
    <location>
        <begin position="1"/>
        <end position="98"/>
    </location>
</feature>
<keyword evidence="3" id="KW-0805">Transcription regulation</keyword>
<dbReference type="CDD" id="cd15831">
    <property type="entry name" value="BTAD"/>
    <property type="match status" value="1"/>
</dbReference>
<dbReference type="RefSeq" id="WP_014139360.1">
    <property type="nucleotide sequence ID" value="NC_016109.1"/>
</dbReference>
<comment type="similarity">
    <text evidence="1">Belongs to the AfsR/DnrI/RedD regulatory family.</text>
</comment>
<evidence type="ECO:0000256" key="5">
    <source>
        <dbReference type="ARBA" id="ARBA00023163"/>
    </source>
</evidence>
<dbReference type="eggNOG" id="COG3629">
    <property type="taxonomic scope" value="Bacteria"/>
</dbReference>
<dbReference type="InterPro" id="IPR005158">
    <property type="entry name" value="BTAD"/>
</dbReference>
<dbReference type="InterPro" id="IPR051677">
    <property type="entry name" value="AfsR-DnrI-RedD_regulator"/>
</dbReference>
<dbReference type="AlphaFoldDB" id="E4N1N0"/>
<keyword evidence="4 6" id="KW-0238">DNA-binding</keyword>
<reference evidence="9 10" key="1">
    <citation type="journal article" date="2010" name="DNA Res.">
        <title>Genome sequence of Kitasatospora setae NBRC 14216T: an evolutionary snapshot of the family Streptomycetaceae.</title>
        <authorList>
            <person name="Ichikawa N."/>
            <person name="Oguchi A."/>
            <person name="Ikeda H."/>
            <person name="Ishikawa J."/>
            <person name="Kitani S."/>
            <person name="Watanabe Y."/>
            <person name="Nakamura S."/>
            <person name="Katano Y."/>
            <person name="Kishi E."/>
            <person name="Sasagawa M."/>
            <person name="Ankai A."/>
            <person name="Fukui S."/>
            <person name="Hashimoto Y."/>
            <person name="Kamata S."/>
            <person name="Otoguro M."/>
            <person name="Tanikawa S."/>
            <person name="Nihira T."/>
            <person name="Horinouchi S."/>
            <person name="Ohnishi Y."/>
            <person name="Hayakawa M."/>
            <person name="Kuzuyama T."/>
            <person name="Arisawa A."/>
            <person name="Nomoto F."/>
            <person name="Miura H."/>
            <person name="Takahashi Y."/>
            <person name="Fujita N."/>
        </authorList>
    </citation>
    <scope>NUCLEOTIDE SEQUENCE [LARGE SCALE GENOMIC DNA]</scope>
    <source>
        <strain evidence="10">ATCC 33774 / DSM 43861 / JCM 3304 / KCC A-0304 / NBRC 14216 / KM-6054</strain>
    </source>
</reference>
<dbReference type="PROSITE" id="PS51755">
    <property type="entry name" value="OMPR_PHOB"/>
    <property type="match status" value="1"/>
</dbReference>
<sequence>MVRITVLGTLTAHVAGAATRLGGPRQRGVLAQLLVARGTAVPADRLIDDLWDGRPPAKAATSLQAYVSNLRRLLEPARGPRQEARLLVSEAGGYALRGVRTDAQDFEDLLAGPGPGVDSGIDGDGAERLRRALALWQGPAYHEFADRPWAVPEITRLEELRTTARESAVEADLAAGRARSAAQAAAALVDDHPLREETWRLLALALWHAGRQAEALAAIRRARDYFAAELGLDPGPLLTAVESAILHQRTEDLAPRPRTTPAPAPATPAPAVPSAAPPAPSASDGALAVRGGPGAGRARVFVGRDGEVAALLGAAGRARGGAGFALVAGEAGAGKSTLLGRVRESLEADGWRVVAGRCPESAGAPAAWAWTEVLRELAWHEPATASDPLLDPLLADPQPSGRQDARSGRFRLHRAVVARLHDAARTAPLAVLLDDLHAADPETRELLGELAADQSFESPAGGLLVVAALRPGEGELADVLARLARRSPVRVPLGGLAEPDAGRLIEAVCAAPVRPETVRALAERTGGNPFYLAESAQLLALEGDSTALRQVPQGVRDVLRRRFERLPAPAVDLLRLAAVAGRESDVDLLLRAGGQDEETATEAVEAAVAGGLLLEPRPGTVRFAHVLVRDTLYADLGGLRRARLHGRIGHALHGLRPGELAALAHHFTEAATAGTAALAVDHCVRAAEAAERRYAHPSAVNLLRQAVDNLERAAERPGEDRAARRIDLLGALLRAQVRAGQVTAATETKAHALRLARESGREDLLIAAWTAWTEPTPWVTHPYGAFDREAVDQLTRLLRRTDLPPATRCRLLDALTQELDCAGSPEAVTAGREAVAIARGEDDPRLLCLALTARARSCDHELAPIDRAEVASELAELAAEHDLPAYRWHAEHLAATAAAVHGDLPALRRHMAAAEEIAHRYGLAEFVDVVLFQRGMLELAADRVEDAVALYERALTGLRERGSLHAGGLGALIRIVIAYRQGRLADTLPLIEEHREQYGPLVADVTALALLAAGHGPEAARRARGEGHGIQADYFRSLFLHLRADLVIALDERAEAAELLDEMRPLAHLVAGAASTSIAIRPIALTLAELATHLGRTAEAAEYYRRAAEVAHRWEAPGWAAEAAAGLRALQT</sequence>
<dbReference type="Proteomes" id="UP000007076">
    <property type="component" value="Chromosome"/>
</dbReference>
<gene>
    <name evidence="9" type="ordered locus">KSE_63060</name>
</gene>
<dbReference type="InterPro" id="IPR036388">
    <property type="entry name" value="WH-like_DNA-bd_sf"/>
</dbReference>
<evidence type="ECO:0000259" key="8">
    <source>
        <dbReference type="PROSITE" id="PS51755"/>
    </source>
</evidence>
<dbReference type="HOGENOM" id="CLU_006850_5_0_11"/>
<evidence type="ECO:0000313" key="9">
    <source>
        <dbReference type="EMBL" id="BAJ32064.1"/>
    </source>
</evidence>
<dbReference type="SUPFAM" id="SSF52540">
    <property type="entry name" value="P-loop containing nucleoside triphosphate hydrolases"/>
    <property type="match status" value="1"/>
</dbReference>
<dbReference type="SMART" id="SM01043">
    <property type="entry name" value="BTAD"/>
    <property type="match status" value="1"/>
</dbReference>
<keyword evidence="5" id="KW-0804">Transcription</keyword>
<dbReference type="EMBL" id="AP010968">
    <property type="protein sequence ID" value="BAJ32064.1"/>
    <property type="molecule type" value="Genomic_DNA"/>
</dbReference>
<dbReference type="eggNOG" id="COG0457">
    <property type="taxonomic scope" value="Bacteria"/>
</dbReference>
<dbReference type="GO" id="GO:0006355">
    <property type="term" value="P:regulation of DNA-templated transcription"/>
    <property type="evidence" value="ECO:0007669"/>
    <property type="project" value="InterPro"/>
</dbReference>
<keyword evidence="2" id="KW-0902">Two-component regulatory system</keyword>
<dbReference type="eggNOG" id="COG3899">
    <property type="taxonomic scope" value="Bacteria"/>
</dbReference>
<dbReference type="InterPro" id="IPR001867">
    <property type="entry name" value="OmpR/PhoB-type_DNA-bd"/>
</dbReference>
<dbReference type="InterPro" id="IPR016032">
    <property type="entry name" value="Sig_transdc_resp-reg_C-effctor"/>
</dbReference>
<dbReference type="Gene3D" id="1.25.40.10">
    <property type="entry name" value="Tetratricopeptide repeat domain"/>
    <property type="match status" value="1"/>
</dbReference>
<proteinExistence type="inferred from homology"/>
<dbReference type="PANTHER" id="PTHR35807">
    <property type="entry name" value="TRANSCRIPTIONAL REGULATOR REDD-RELATED"/>
    <property type="match status" value="1"/>
</dbReference>
<dbReference type="InterPro" id="IPR041664">
    <property type="entry name" value="AAA_16"/>
</dbReference>
<evidence type="ECO:0000256" key="2">
    <source>
        <dbReference type="ARBA" id="ARBA00023012"/>
    </source>
</evidence>
<dbReference type="Pfam" id="PF03704">
    <property type="entry name" value="BTAD"/>
    <property type="match status" value="1"/>
</dbReference>
<dbReference type="SUPFAM" id="SSF48452">
    <property type="entry name" value="TPR-like"/>
    <property type="match status" value="1"/>
</dbReference>
<dbReference type="SUPFAM" id="SSF46894">
    <property type="entry name" value="C-terminal effector domain of the bipartite response regulators"/>
    <property type="match status" value="1"/>
</dbReference>
<evidence type="ECO:0000256" key="6">
    <source>
        <dbReference type="PROSITE-ProRule" id="PRU01091"/>
    </source>
</evidence>
<feature type="compositionally biased region" description="Low complexity" evidence="7">
    <location>
        <begin position="388"/>
        <end position="397"/>
    </location>
</feature>
<dbReference type="Gene3D" id="1.10.10.10">
    <property type="entry name" value="Winged helix-like DNA-binding domain superfamily/Winged helix DNA-binding domain"/>
    <property type="match status" value="1"/>
</dbReference>
<feature type="compositionally biased region" description="Pro residues" evidence="7">
    <location>
        <begin position="258"/>
        <end position="280"/>
    </location>
</feature>
<dbReference type="GO" id="GO:0003677">
    <property type="term" value="F:DNA binding"/>
    <property type="evidence" value="ECO:0007669"/>
    <property type="project" value="UniProtKB-UniRule"/>
</dbReference>